<proteinExistence type="predicted"/>
<gene>
    <name evidence="1" type="ORF">J2S11_004308</name>
</gene>
<reference evidence="1 2" key="1">
    <citation type="submission" date="2023-07" db="EMBL/GenBank/DDBJ databases">
        <title>Genomic Encyclopedia of Type Strains, Phase IV (KMG-IV): sequencing the most valuable type-strain genomes for metagenomic binning, comparative biology and taxonomic classification.</title>
        <authorList>
            <person name="Goeker M."/>
        </authorList>
    </citation>
    <scope>NUCLEOTIDE SEQUENCE [LARGE SCALE GENOMIC DNA]</scope>
    <source>
        <strain evidence="1 2">DSM 12751</strain>
    </source>
</reference>
<evidence type="ECO:0000313" key="2">
    <source>
        <dbReference type="Proteomes" id="UP001235840"/>
    </source>
</evidence>
<accession>A0ABT9W533</accession>
<name>A0ABT9W533_9BACI</name>
<dbReference type="SUPFAM" id="SSF161266">
    <property type="entry name" value="Gam-like"/>
    <property type="match status" value="1"/>
</dbReference>
<sequence>MTKQKNAKVSILSEETVQRFYELTQQAKGIDYELAELKKEIHSSLDQLVGENEKSSLLFGDIQLQRQIRTSMTYDQEKTVSRLEELQLHDCIETIRRPNADRINAAVTLGLLAEEELEGCQLRKDTPALTVRKVNG</sequence>
<protein>
    <submittedName>
        <fullName evidence="1">Uncharacterized protein</fullName>
    </submittedName>
</protein>
<dbReference type="Proteomes" id="UP001235840">
    <property type="component" value="Unassembled WGS sequence"/>
</dbReference>
<keyword evidence="2" id="KW-1185">Reference proteome</keyword>
<organism evidence="1 2">
    <name type="scientific">Caldalkalibacillus horti</name>
    <dbReference type="NCBI Taxonomy" id="77523"/>
    <lineage>
        <taxon>Bacteria</taxon>
        <taxon>Bacillati</taxon>
        <taxon>Bacillota</taxon>
        <taxon>Bacilli</taxon>
        <taxon>Bacillales</taxon>
        <taxon>Bacillaceae</taxon>
        <taxon>Caldalkalibacillus</taxon>
    </lineage>
</organism>
<dbReference type="RefSeq" id="WP_307398015.1">
    <property type="nucleotide sequence ID" value="NZ_BAAADK010000016.1"/>
</dbReference>
<dbReference type="EMBL" id="JAUSTY010000028">
    <property type="protein sequence ID" value="MDQ0168346.1"/>
    <property type="molecule type" value="Genomic_DNA"/>
</dbReference>
<evidence type="ECO:0000313" key="1">
    <source>
        <dbReference type="EMBL" id="MDQ0168346.1"/>
    </source>
</evidence>
<comment type="caution">
    <text evidence="1">The sequence shown here is derived from an EMBL/GenBank/DDBJ whole genome shotgun (WGS) entry which is preliminary data.</text>
</comment>